<evidence type="ECO:0000259" key="6">
    <source>
        <dbReference type="PROSITE" id="PS51471"/>
    </source>
</evidence>
<dbReference type="InterPro" id="IPR027443">
    <property type="entry name" value="IPNS-like_sf"/>
</dbReference>
<dbReference type="Proteomes" id="UP000631114">
    <property type="component" value="Unassembled WGS sequence"/>
</dbReference>
<reference evidence="7 8" key="1">
    <citation type="submission" date="2020-10" db="EMBL/GenBank/DDBJ databases">
        <title>The Coptis chinensis genome and diversification of protoberbering-type alkaloids.</title>
        <authorList>
            <person name="Wang B."/>
            <person name="Shu S."/>
            <person name="Song C."/>
            <person name="Liu Y."/>
        </authorList>
    </citation>
    <scope>NUCLEOTIDE SEQUENCE [LARGE SCALE GENOMIC DNA]</scope>
    <source>
        <strain evidence="7">HL-2020</strain>
        <tissue evidence="7">Leaf</tissue>
    </source>
</reference>
<evidence type="ECO:0000256" key="1">
    <source>
        <dbReference type="ARBA" id="ARBA00008056"/>
    </source>
</evidence>
<dbReference type="InterPro" id="IPR044861">
    <property type="entry name" value="IPNS-like_FE2OG_OXY"/>
</dbReference>
<evidence type="ECO:0000256" key="3">
    <source>
        <dbReference type="ARBA" id="ARBA00023002"/>
    </source>
</evidence>
<proteinExistence type="inferred from homology"/>
<dbReference type="Pfam" id="PF03171">
    <property type="entry name" value="2OG-FeII_Oxy"/>
    <property type="match status" value="1"/>
</dbReference>
<feature type="domain" description="Fe2OG dioxygenase" evidence="6">
    <location>
        <begin position="234"/>
        <end position="335"/>
    </location>
</feature>
<keyword evidence="3 5" id="KW-0560">Oxidoreductase</keyword>
<dbReference type="AlphaFoldDB" id="A0A835H0B6"/>
<evidence type="ECO:0000256" key="5">
    <source>
        <dbReference type="RuleBase" id="RU003682"/>
    </source>
</evidence>
<comment type="caution">
    <text evidence="7">The sequence shown here is derived from an EMBL/GenBank/DDBJ whole genome shotgun (WGS) entry which is preliminary data.</text>
</comment>
<dbReference type="PANTHER" id="PTHR10209:SF429">
    <property type="entry name" value="1-AMINOCYCLOPROPANE-1-CARBOXYLATE OXIDASE HOMOLOG 1-LIKE"/>
    <property type="match status" value="1"/>
</dbReference>
<evidence type="ECO:0000313" key="8">
    <source>
        <dbReference type="Proteomes" id="UP000631114"/>
    </source>
</evidence>
<keyword evidence="8" id="KW-1185">Reference proteome</keyword>
<dbReference type="InterPro" id="IPR005123">
    <property type="entry name" value="Oxoglu/Fe-dep_dioxygenase_dom"/>
</dbReference>
<dbReference type="FunFam" id="2.60.120.330:FF:000005">
    <property type="entry name" value="1-aminocyclopropane-1-carboxylate oxidase homolog 1"/>
    <property type="match status" value="1"/>
</dbReference>
<evidence type="ECO:0000256" key="2">
    <source>
        <dbReference type="ARBA" id="ARBA00022723"/>
    </source>
</evidence>
<gene>
    <name evidence="7" type="ORF">IFM89_030179</name>
</gene>
<accession>A0A835H0B6</accession>
<comment type="similarity">
    <text evidence="1 5">Belongs to the iron/ascorbate-dependent oxidoreductase family.</text>
</comment>
<dbReference type="OrthoDB" id="288590at2759"/>
<sequence>MLLHGISVRIIVIHLPKCKMVISKGPIVPSNISNESDYNRVEEVKAFDETKAGVKGLVDSGLTKVPKMFLLPPNELNQNPSSSLTDFQIPIIDLKGEHKKVVDAIKVASEKWGFFQVVNHGIPLTVLEEMIKGVIRFNEQDGEVRKEFYTRDRKKRVIFNSNFHLYTSKAANWRDSMLAEVFNPDPLDPNELPAACRDITIEYAKHVTSLGDALLELLLEALGLKADHLKQMKCGESVLLVSHYYPACPEPELTLGTSKHTDAGFVTILLQDHIGGLQVLHQNHWVDVNPIAGALVVNIGDYIQITSNARFKSIEHRVLANHIGPRVSVACFLTGRSDMTIGPIKELIASNEGPVYRDISINEYLEDKCVQAVDGKSRLDNFKI</sequence>
<dbReference type="GO" id="GO:0051213">
    <property type="term" value="F:dioxygenase activity"/>
    <property type="evidence" value="ECO:0007669"/>
    <property type="project" value="UniProtKB-ARBA"/>
</dbReference>
<dbReference type="SUPFAM" id="SSF51197">
    <property type="entry name" value="Clavaminate synthase-like"/>
    <property type="match status" value="1"/>
</dbReference>
<evidence type="ECO:0000256" key="4">
    <source>
        <dbReference type="ARBA" id="ARBA00023004"/>
    </source>
</evidence>
<dbReference type="EMBL" id="JADFTS010000009">
    <property type="protein sequence ID" value="KAF9590029.1"/>
    <property type="molecule type" value="Genomic_DNA"/>
</dbReference>
<dbReference type="GO" id="GO:0046872">
    <property type="term" value="F:metal ion binding"/>
    <property type="evidence" value="ECO:0007669"/>
    <property type="project" value="UniProtKB-KW"/>
</dbReference>
<dbReference type="InterPro" id="IPR026992">
    <property type="entry name" value="DIOX_N"/>
</dbReference>
<keyword evidence="4 5" id="KW-0408">Iron</keyword>
<dbReference type="PANTHER" id="PTHR10209">
    <property type="entry name" value="OXIDOREDUCTASE, 2OG-FE II OXYGENASE FAMILY PROTEIN"/>
    <property type="match status" value="1"/>
</dbReference>
<evidence type="ECO:0000313" key="7">
    <source>
        <dbReference type="EMBL" id="KAF9590029.1"/>
    </source>
</evidence>
<protein>
    <recommendedName>
        <fullName evidence="6">Fe2OG dioxygenase domain-containing protein</fullName>
    </recommendedName>
</protein>
<organism evidence="7 8">
    <name type="scientific">Coptis chinensis</name>
    <dbReference type="NCBI Taxonomy" id="261450"/>
    <lineage>
        <taxon>Eukaryota</taxon>
        <taxon>Viridiplantae</taxon>
        <taxon>Streptophyta</taxon>
        <taxon>Embryophyta</taxon>
        <taxon>Tracheophyta</taxon>
        <taxon>Spermatophyta</taxon>
        <taxon>Magnoliopsida</taxon>
        <taxon>Ranunculales</taxon>
        <taxon>Ranunculaceae</taxon>
        <taxon>Coptidoideae</taxon>
        <taxon>Coptis</taxon>
    </lineage>
</organism>
<name>A0A835H0B6_9MAGN</name>
<keyword evidence="2 5" id="KW-0479">Metal-binding</keyword>
<dbReference type="PROSITE" id="PS51471">
    <property type="entry name" value="FE2OG_OXY"/>
    <property type="match status" value="1"/>
</dbReference>
<dbReference type="Pfam" id="PF14226">
    <property type="entry name" value="DIOX_N"/>
    <property type="match status" value="1"/>
</dbReference>
<dbReference type="Gene3D" id="2.60.120.330">
    <property type="entry name" value="B-lactam Antibiotic, Isopenicillin N Synthase, Chain"/>
    <property type="match status" value="1"/>
</dbReference>